<reference evidence="2" key="1">
    <citation type="submission" date="2021-01" db="EMBL/GenBank/DDBJ databases">
        <title>Whole genome shotgun sequence of Sinosporangium siamense NBRC 109515.</title>
        <authorList>
            <person name="Komaki H."/>
            <person name="Tamura T."/>
        </authorList>
    </citation>
    <scope>NUCLEOTIDE SEQUENCE</scope>
    <source>
        <strain evidence="2">NBRC 109515</strain>
    </source>
</reference>
<evidence type="ECO:0000313" key="3">
    <source>
        <dbReference type="Proteomes" id="UP000606172"/>
    </source>
</evidence>
<evidence type="ECO:0000256" key="1">
    <source>
        <dbReference type="SAM" id="MobiDB-lite"/>
    </source>
</evidence>
<accession>A0A919VBV5</accession>
<dbReference type="Proteomes" id="UP000606172">
    <property type="component" value="Unassembled WGS sequence"/>
</dbReference>
<name>A0A919VBV5_9ACTN</name>
<feature type="region of interest" description="Disordered" evidence="1">
    <location>
        <begin position="47"/>
        <end position="75"/>
    </location>
</feature>
<evidence type="ECO:0000313" key="2">
    <source>
        <dbReference type="EMBL" id="GII96947.1"/>
    </source>
</evidence>
<organism evidence="2 3">
    <name type="scientific">Sinosporangium siamense</name>
    <dbReference type="NCBI Taxonomy" id="1367973"/>
    <lineage>
        <taxon>Bacteria</taxon>
        <taxon>Bacillati</taxon>
        <taxon>Actinomycetota</taxon>
        <taxon>Actinomycetes</taxon>
        <taxon>Streptosporangiales</taxon>
        <taxon>Streptosporangiaceae</taxon>
        <taxon>Sinosporangium</taxon>
    </lineage>
</organism>
<keyword evidence="3" id="KW-1185">Reference proteome</keyword>
<dbReference type="Gene3D" id="2.170.16.10">
    <property type="entry name" value="Hedgehog/Intein (Hint) domain"/>
    <property type="match status" value="1"/>
</dbReference>
<comment type="caution">
    <text evidence="2">The sequence shown here is derived from an EMBL/GenBank/DDBJ whole genome shotgun (WGS) entry which is preliminary data.</text>
</comment>
<dbReference type="AlphaFoldDB" id="A0A919VBV5"/>
<proteinExistence type="predicted"/>
<dbReference type="EMBL" id="BOOW01000052">
    <property type="protein sequence ID" value="GII96947.1"/>
    <property type="molecule type" value="Genomic_DNA"/>
</dbReference>
<sequence length="89" mass="9241">MIQGGCLKTLAPITVGTTHPRNGPGTVTATDEHLFWLPELRTWTPADKLTPGELLQPQQAPASSSPLSRGGPPRADACEVTAVALPAAC</sequence>
<dbReference type="RefSeq" id="WP_204032184.1">
    <property type="nucleotide sequence ID" value="NZ_BOOW01000052.1"/>
</dbReference>
<protein>
    <submittedName>
        <fullName evidence="2">Uncharacterized protein</fullName>
    </submittedName>
</protein>
<gene>
    <name evidence="2" type="ORF">Ssi02_71780</name>
</gene>
<feature type="compositionally biased region" description="Low complexity" evidence="1">
    <location>
        <begin position="54"/>
        <end position="75"/>
    </location>
</feature>